<organism evidence="2">
    <name type="scientific">marine sediment metagenome</name>
    <dbReference type="NCBI Taxonomy" id="412755"/>
    <lineage>
        <taxon>unclassified sequences</taxon>
        <taxon>metagenomes</taxon>
        <taxon>ecological metagenomes</taxon>
    </lineage>
</organism>
<proteinExistence type="predicted"/>
<evidence type="ECO:0008006" key="3">
    <source>
        <dbReference type="Google" id="ProtNLM"/>
    </source>
</evidence>
<dbReference type="AlphaFoldDB" id="X1AXI5"/>
<dbReference type="Gene3D" id="3.60.15.10">
    <property type="entry name" value="Ribonuclease Z/Hydroxyacylglutathione hydrolase-like"/>
    <property type="match status" value="1"/>
</dbReference>
<accession>X1AXI5</accession>
<feature type="transmembrane region" description="Helical" evidence="1">
    <location>
        <begin position="20"/>
        <end position="37"/>
    </location>
</feature>
<name>X1AXI5_9ZZZZ</name>
<evidence type="ECO:0000256" key="1">
    <source>
        <dbReference type="SAM" id="Phobius"/>
    </source>
</evidence>
<evidence type="ECO:0000313" key="2">
    <source>
        <dbReference type="EMBL" id="GAG73912.1"/>
    </source>
</evidence>
<dbReference type="InterPro" id="IPR036866">
    <property type="entry name" value="RibonucZ/Hydroxyglut_hydro"/>
</dbReference>
<feature type="non-terminal residue" evidence="2">
    <location>
        <position position="55"/>
    </location>
</feature>
<keyword evidence="1" id="KW-0472">Membrane</keyword>
<reference evidence="2" key="1">
    <citation type="journal article" date="2014" name="Front. Microbiol.">
        <title>High frequency of phylogenetically diverse reductive dehalogenase-homologous genes in deep subseafloor sedimentary metagenomes.</title>
        <authorList>
            <person name="Kawai M."/>
            <person name="Futagami T."/>
            <person name="Toyoda A."/>
            <person name="Takaki Y."/>
            <person name="Nishi S."/>
            <person name="Hori S."/>
            <person name="Arai W."/>
            <person name="Tsubouchi T."/>
            <person name="Morono Y."/>
            <person name="Uchiyama I."/>
            <person name="Ito T."/>
            <person name="Fujiyama A."/>
            <person name="Inagaki F."/>
            <person name="Takami H."/>
        </authorList>
    </citation>
    <scope>NUCLEOTIDE SEQUENCE</scope>
    <source>
        <strain evidence="2">Expedition CK06-06</strain>
    </source>
</reference>
<keyword evidence="1" id="KW-1133">Transmembrane helix</keyword>
<keyword evidence="1" id="KW-0812">Transmembrane</keyword>
<sequence>MSLNHLSLGKFKIYGVRDGFFYLDGGAMFGVVPKVLWQKKYPADKENRIKLGLNS</sequence>
<gene>
    <name evidence="2" type="ORF">S01H4_06272</name>
</gene>
<dbReference type="EMBL" id="BART01001912">
    <property type="protein sequence ID" value="GAG73912.1"/>
    <property type="molecule type" value="Genomic_DNA"/>
</dbReference>
<protein>
    <recommendedName>
        <fullName evidence="3">MBL fold metallo-hydrolase</fullName>
    </recommendedName>
</protein>
<comment type="caution">
    <text evidence="2">The sequence shown here is derived from an EMBL/GenBank/DDBJ whole genome shotgun (WGS) entry which is preliminary data.</text>
</comment>